<accession>A0A9E7GH60</accession>
<keyword evidence="3" id="KW-1185">Reference proteome</keyword>
<dbReference type="OrthoDB" id="118550at2759"/>
<name>A0A9E7GH60_9LILI</name>
<organism evidence="2 3">
    <name type="scientific">Musa troglodytarum</name>
    <name type="common">fe'i banana</name>
    <dbReference type="NCBI Taxonomy" id="320322"/>
    <lineage>
        <taxon>Eukaryota</taxon>
        <taxon>Viridiplantae</taxon>
        <taxon>Streptophyta</taxon>
        <taxon>Embryophyta</taxon>
        <taxon>Tracheophyta</taxon>
        <taxon>Spermatophyta</taxon>
        <taxon>Magnoliopsida</taxon>
        <taxon>Liliopsida</taxon>
        <taxon>Zingiberales</taxon>
        <taxon>Musaceae</taxon>
        <taxon>Musa</taxon>
    </lineage>
</organism>
<protein>
    <submittedName>
        <fullName evidence="2">Uncharacterized protein</fullName>
    </submittedName>
</protein>
<evidence type="ECO:0000256" key="1">
    <source>
        <dbReference type="SAM" id="MobiDB-lite"/>
    </source>
</evidence>
<feature type="region of interest" description="Disordered" evidence="1">
    <location>
        <begin position="1"/>
        <end position="30"/>
    </location>
</feature>
<dbReference type="Proteomes" id="UP001055439">
    <property type="component" value="Chromosome 6"/>
</dbReference>
<proteinExistence type="predicted"/>
<reference evidence="2" key="1">
    <citation type="submission" date="2022-05" db="EMBL/GenBank/DDBJ databases">
        <title>The Musa troglodytarum L. genome provides insights into the mechanism of non-climacteric behaviour and enrichment of carotenoids.</title>
        <authorList>
            <person name="Wang J."/>
        </authorList>
    </citation>
    <scope>NUCLEOTIDE SEQUENCE</scope>
    <source>
        <tissue evidence="2">Leaf</tissue>
    </source>
</reference>
<gene>
    <name evidence="2" type="ORF">MUK42_23637</name>
</gene>
<evidence type="ECO:0000313" key="3">
    <source>
        <dbReference type="Proteomes" id="UP001055439"/>
    </source>
</evidence>
<dbReference type="AlphaFoldDB" id="A0A9E7GH60"/>
<feature type="compositionally biased region" description="Polar residues" evidence="1">
    <location>
        <begin position="1"/>
        <end position="14"/>
    </location>
</feature>
<sequence length="119" mass="13367">MRTNQSTLNENKPNQCPHLKCRSQPPLLSSHAATKELENQNDGLAVDRIAMENSSRSKVSPRYSTKYTVQSYIPVVNHSSEDKSLEMIDKTLMDKMNNQDVSLLYSAIYATSFSGLTPE</sequence>
<dbReference type="EMBL" id="CP097508">
    <property type="protein sequence ID" value="URE12177.1"/>
    <property type="molecule type" value="Genomic_DNA"/>
</dbReference>
<evidence type="ECO:0000313" key="2">
    <source>
        <dbReference type="EMBL" id="URE12177.1"/>
    </source>
</evidence>